<reference evidence="1" key="1">
    <citation type="submission" date="2021-01" db="EMBL/GenBank/DDBJ databases">
        <authorList>
            <person name="Corre E."/>
            <person name="Pelletier E."/>
            <person name="Niang G."/>
            <person name="Scheremetjew M."/>
            <person name="Finn R."/>
            <person name="Kale V."/>
            <person name="Holt S."/>
            <person name="Cochrane G."/>
            <person name="Meng A."/>
            <person name="Brown T."/>
            <person name="Cohen L."/>
        </authorList>
    </citation>
    <scope>NUCLEOTIDE SEQUENCE</scope>
    <source>
        <strain evidence="1">NIES-381</strain>
    </source>
</reference>
<gene>
    <name evidence="1" type="ORF">EGYM00392_LOCUS31833</name>
</gene>
<sequence length="100" mass="11416">MIEVVQVGLPPPVKPLLLHQPFAASNRSQKCTKHNFKRHIWRHIIFGHESLAIHRSCLVQNVHKKDADKHKLKNRRFGYPGLSAISCAPIVLPSLDTEIR</sequence>
<name>A0A7S1IRG5_9EUGL</name>
<protein>
    <submittedName>
        <fullName evidence="1">Uncharacterized protein</fullName>
    </submittedName>
</protein>
<proteinExistence type="predicted"/>
<evidence type="ECO:0000313" key="1">
    <source>
        <dbReference type="EMBL" id="CAD9020718.1"/>
    </source>
</evidence>
<dbReference type="AlphaFoldDB" id="A0A7S1IRG5"/>
<dbReference type="EMBL" id="HBGA01085290">
    <property type="protein sequence ID" value="CAD9020718.1"/>
    <property type="molecule type" value="Transcribed_RNA"/>
</dbReference>
<organism evidence="1">
    <name type="scientific">Eutreptiella gymnastica</name>
    <dbReference type="NCBI Taxonomy" id="73025"/>
    <lineage>
        <taxon>Eukaryota</taxon>
        <taxon>Discoba</taxon>
        <taxon>Euglenozoa</taxon>
        <taxon>Euglenida</taxon>
        <taxon>Spirocuta</taxon>
        <taxon>Euglenophyceae</taxon>
        <taxon>Eutreptiales</taxon>
        <taxon>Eutreptiaceae</taxon>
        <taxon>Eutreptiella</taxon>
    </lineage>
</organism>
<accession>A0A7S1IRG5</accession>